<evidence type="ECO:0000313" key="3">
    <source>
        <dbReference type="RefSeq" id="XP_039123749.1"/>
    </source>
</evidence>
<dbReference type="RefSeq" id="XP_039123749.1">
    <property type="nucleotide sequence ID" value="XM_039267815.1"/>
</dbReference>
<dbReference type="Proteomes" id="UP001515500">
    <property type="component" value="Chromosome 5"/>
</dbReference>
<accession>A0AB40B9X2</accession>
<proteinExistence type="predicted"/>
<gene>
    <name evidence="2 3 4" type="primary">LOC120260361</name>
</gene>
<evidence type="ECO:0000313" key="1">
    <source>
        <dbReference type="Proteomes" id="UP001515500"/>
    </source>
</evidence>
<name>A0AB40B9X2_DIOCR</name>
<organism evidence="1 2">
    <name type="scientific">Dioscorea cayennensis subsp. rotundata</name>
    <name type="common">White Guinea yam</name>
    <name type="synonym">Dioscorea rotundata</name>
    <dbReference type="NCBI Taxonomy" id="55577"/>
    <lineage>
        <taxon>Eukaryota</taxon>
        <taxon>Viridiplantae</taxon>
        <taxon>Streptophyta</taxon>
        <taxon>Embryophyta</taxon>
        <taxon>Tracheophyta</taxon>
        <taxon>Spermatophyta</taxon>
        <taxon>Magnoliopsida</taxon>
        <taxon>Liliopsida</taxon>
        <taxon>Dioscoreales</taxon>
        <taxon>Dioscoreaceae</taxon>
        <taxon>Dioscorea</taxon>
    </lineage>
</organism>
<dbReference type="AlphaFoldDB" id="A0AB40B9X2"/>
<reference evidence="2 3" key="1">
    <citation type="submission" date="2025-04" db="UniProtKB">
        <authorList>
            <consortium name="RefSeq"/>
        </authorList>
    </citation>
    <scope>IDENTIFICATION</scope>
</reference>
<evidence type="ECO:0000313" key="2">
    <source>
        <dbReference type="RefSeq" id="XP_039123748.1"/>
    </source>
</evidence>
<sequence length="198" mass="21902">MELDPYGALSGWDGGGGENLCNWVGVGVGCLDGRVVDLLLSGNYNFLEGSPNILIPTHGRLSMWPKRMLCGYLKRFTINATNNTLTDAQCYSLCNDCKVRELSILKAIESGAYTLSNIIAKAYPGSDPKLWIPASLNIYKAPCQSSCTPREVTKGLNCCCLNEILVRRHIEWYKQRSLFISSIRVFSTTTIMHLGNLT</sequence>
<dbReference type="GO" id="GO:0009536">
    <property type="term" value="C:plastid"/>
    <property type="evidence" value="ECO:0007669"/>
    <property type="project" value="TreeGrafter"/>
</dbReference>
<dbReference type="InterPro" id="IPR050662">
    <property type="entry name" value="Sec-metab_biosynth-thioest"/>
</dbReference>
<dbReference type="GeneID" id="120260361"/>
<dbReference type="RefSeq" id="XP_039123748.1">
    <property type="nucleotide sequence ID" value="XM_039267814.1"/>
</dbReference>
<dbReference type="PANTHER" id="PTHR23131">
    <property type="entry name" value="ENDORIBONUCLEASE LACTB2"/>
    <property type="match status" value="1"/>
</dbReference>
<dbReference type="PANTHER" id="PTHR23131:SF0">
    <property type="entry name" value="ENDORIBONUCLEASE LACTB2"/>
    <property type="match status" value="1"/>
</dbReference>
<protein>
    <submittedName>
        <fullName evidence="2 3">Uncharacterized protein LOC120260361 isoform X1</fullName>
    </submittedName>
</protein>
<dbReference type="RefSeq" id="XP_039123750.1">
    <property type="nucleotide sequence ID" value="XM_039267816.1"/>
</dbReference>
<keyword evidence="1" id="KW-1185">Reference proteome</keyword>
<evidence type="ECO:0000313" key="4">
    <source>
        <dbReference type="RefSeq" id="XP_039123750.1"/>
    </source>
</evidence>